<organism evidence="2">
    <name type="scientific">hydrothermal vent metagenome</name>
    <dbReference type="NCBI Taxonomy" id="652676"/>
    <lineage>
        <taxon>unclassified sequences</taxon>
        <taxon>metagenomes</taxon>
        <taxon>ecological metagenomes</taxon>
    </lineage>
</organism>
<keyword evidence="1" id="KW-1133">Transmembrane helix</keyword>
<evidence type="ECO:0000313" key="2">
    <source>
        <dbReference type="EMBL" id="VAW70530.1"/>
    </source>
</evidence>
<name>A0A3B0Y0N4_9ZZZZ</name>
<evidence type="ECO:0008006" key="3">
    <source>
        <dbReference type="Google" id="ProtNLM"/>
    </source>
</evidence>
<dbReference type="InterPro" id="IPR010352">
    <property type="entry name" value="DUF945"/>
</dbReference>
<proteinExistence type="predicted"/>
<gene>
    <name evidence="2" type="ORF">MNBD_GAMMA09-2203</name>
</gene>
<evidence type="ECO:0000256" key="1">
    <source>
        <dbReference type="SAM" id="Phobius"/>
    </source>
</evidence>
<accession>A0A3B0Y0N4</accession>
<dbReference type="Pfam" id="PF06097">
    <property type="entry name" value="DUF945"/>
    <property type="match status" value="1"/>
</dbReference>
<keyword evidence="1" id="KW-0812">Transmembrane</keyword>
<sequence>MSTKRISVVEVILWIFIIVLVLLSLTPLALGFKIKSDYSLMISELSEVLQVDVQITEYEQGLFSSDSVLSVKLPTMDKPVLFREEIVHGPVYFGLLSQGQSPLVAAVIKGRIDHSALNPAIIQKLFGENTPFTYQNIVQFSGDVSVQAYLPPINASFESEGDQFNVQSSGLVFNENYSPVDGRFSGEALIPKLKVQTPLYTISGHSVNVSFSAKMGENQILIGDTVISINVFDLTSGEDQFALRDLTVRTITSESGSLINSGIDVSVQEILASNQKFGPAKLVFKLDGISAQSLNQLQLIQDEVAEMHEKGLPPEQINSMMTGQIMGIVPDLIKQAAVKVKPLSVSSELGKLQADMDFTLKGIDADTPADPIFLLGAVSMNLNVSIDEALLKQFISWELQGSESENGLPLNQRVSENIQGMVSDNWLKRSAGGYVSKISMHDGQLLINEKAVDPMQQIMSTMGGVEH</sequence>
<reference evidence="2" key="1">
    <citation type="submission" date="2018-06" db="EMBL/GenBank/DDBJ databases">
        <authorList>
            <person name="Zhirakovskaya E."/>
        </authorList>
    </citation>
    <scope>NUCLEOTIDE SEQUENCE</scope>
</reference>
<dbReference type="AlphaFoldDB" id="A0A3B0Y0N4"/>
<keyword evidence="1" id="KW-0472">Membrane</keyword>
<feature type="transmembrane region" description="Helical" evidence="1">
    <location>
        <begin position="12"/>
        <end position="32"/>
    </location>
</feature>
<dbReference type="EMBL" id="UOFI01000199">
    <property type="protein sequence ID" value="VAW70530.1"/>
    <property type="molecule type" value="Genomic_DNA"/>
</dbReference>
<protein>
    <recommendedName>
        <fullName evidence="3">DUF945 domain-containing protein</fullName>
    </recommendedName>
</protein>